<dbReference type="InterPro" id="IPR039197">
    <property type="entry name" value="Mrs1/Cce1"/>
</dbReference>
<organism evidence="3 4">
    <name type="scientific">Recurvomyces mirabilis</name>
    <dbReference type="NCBI Taxonomy" id="574656"/>
    <lineage>
        <taxon>Eukaryota</taxon>
        <taxon>Fungi</taxon>
        <taxon>Dikarya</taxon>
        <taxon>Ascomycota</taxon>
        <taxon>Pezizomycotina</taxon>
        <taxon>Dothideomycetes</taxon>
        <taxon>Dothideomycetidae</taxon>
        <taxon>Mycosphaerellales</taxon>
        <taxon>Teratosphaeriaceae</taxon>
        <taxon>Recurvomyces</taxon>
    </lineage>
</organism>
<evidence type="ECO:0000256" key="1">
    <source>
        <dbReference type="SAM" id="MobiDB-lite"/>
    </source>
</evidence>
<feature type="domain" description="Mitochondrial resolvase Ydc2 catalytic" evidence="2">
    <location>
        <begin position="53"/>
        <end position="319"/>
    </location>
</feature>
<dbReference type="GO" id="GO:0070336">
    <property type="term" value="F:flap-structured DNA binding"/>
    <property type="evidence" value="ECO:0007669"/>
    <property type="project" value="TreeGrafter"/>
</dbReference>
<dbReference type="InterPro" id="IPR012337">
    <property type="entry name" value="RNaseH-like_sf"/>
</dbReference>
<proteinExistence type="predicted"/>
<accession>A0AAE1C091</accession>
<dbReference type="PANTHER" id="PTHR28072:SF1">
    <property type="entry name" value="CRUCIFORM CUTTING ENDONUCLEASE 1, MITOCHONDRIAL-RELATED"/>
    <property type="match status" value="1"/>
</dbReference>
<reference evidence="3" key="1">
    <citation type="submission" date="2023-07" db="EMBL/GenBank/DDBJ databases">
        <title>Black Yeasts Isolated from many extreme environments.</title>
        <authorList>
            <person name="Coleine C."/>
            <person name="Stajich J.E."/>
            <person name="Selbmann L."/>
        </authorList>
    </citation>
    <scope>NUCLEOTIDE SEQUENCE</scope>
    <source>
        <strain evidence="3">CCFEE 5485</strain>
    </source>
</reference>
<evidence type="ECO:0000313" key="4">
    <source>
        <dbReference type="Proteomes" id="UP001274830"/>
    </source>
</evidence>
<gene>
    <name evidence="3" type="ORF">LTR78_006272</name>
</gene>
<evidence type="ECO:0000313" key="3">
    <source>
        <dbReference type="EMBL" id="KAK3673719.1"/>
    </source>
</evidence>
<keyword evidence="4" id="KW-1185">Reference proteome</keyword>
<dbReference type="EMBL" id="JAUTXT010000023">
    <property type="protein sequence ID" value="KAK3673719.1"/>
    <property type="molecule type" value="Genomic_DNA"/>
</dbReference>
<comment type="caution">
    <text evidence="3">The sequence shown here is derived from an EMBL/GenBank/DDBJ whole genome shotgun (WGS) entry which is preliminary data.</text>
</comment>
<dbReference type="AlphaFoldDB" id="A0AAE1C091"/>
<dbReference type="Gene3D" id="3.30.420.10">
    <property type="entry name" value="Ribonuclease H-like superfamily/Ribonuclease H"/>
    <property type="match status" value="1"/>
</dbReference>
<dbReference type="GO" id="GO:0004520">
    <property type="term" value="F:DNA endonuclease activity"/>
    <property type="evidence" value="ECO:0007669"/>
    <property type="project" value="TreeGrafter"/>
</dbReference>
<dbReference type="GO" id="GO:0005739">
    <property type="term" value="C:mitochondrion"/>
    <property type="evidence" value="ECO:0007669"/>
    <property type="project" value="TreeGrafter"/>
</dbReference>
<feature type="compositionally biased region" description="Basic and acidic residues" evidence="1">
    <location>
        <begin position="109"/>
        <end position="124"/>
    </location>
</feature>
<dbReference type="CDD" id="cd16963">
    <property type="entry name" value="CCE1"/>
    <property type="match status" value="1"/>
</dbReference>
<dbReference type="InterPro" id="IPR015242">
    <property type="entry name" value="Ydc2_cat"/>
</dbReference>
<dbReference type="Pfam" id="PF09159">
    <property type="entry name" value="Ydc2-catalyt"/>
    <property type="match status" value="1"/>
</dbReference>
<name>A0AAE1C091_9PEZI</name>
<dbReference type="InterPro" id="IPR036397">
    <property type="entry name" value="RNaseH_sf"/>
</dbReference>
<dbReference type="Proteomes" id="UP001274830">
    <property type="component" value="Unassembled WGS sequence"/>
</dbReference>
<protein>
    <recommendedName>
        <fullName evidence="2">Mitochondrial resolvase Ydc2 catalytic domain-containing protein</fullName>
    </recommendedName>
</protein>
<dbReference type="PANTHER" id="PTHR28072">
    <property type="entry name" value="CRUCIFORM CUTTING ENDONUCLEASE 1, MITOCHONDRIAL-RELATED"/>
    <property type="match status" value="1"/>
</dbReference>
<dbReference type="SUPFAM" id="SSF53098">
    <property type="entry name" value="Ribonuclease H-like"/>
    <property type="match status" value="1"/>
</dbReference>
<sequence length="330" mass="35980">MAAATLTALKAAQLKHATFLLGLPSIGTKSELVTVLARQADSSQARSENSQRILSVDMGIRNLAYCVVDTVPAWSKHRNAEPSTYLHISAWSKTDLLKASPGSKASAKSKNDAEPSQEVGKKTSNEAFTPSQMSKTAYQITQKLIAHKPDSILIERQRFRSGGGSAIQEWTVRVNMLESMLWACLQTLQMQKSSSGFPTIHEVNPARVANFWVPSAPVLLRPSRTLFDATPSKVTAENDGSSRKKVQKKDKINVVRSWLGCSGDVKLTFEGEAAAMADHFRSNTGRGSAKSTDIGKLDDLADCLLQAAAWARWEENRRAFVELLAKHAAG</sequence>
<dbReference type="GO" id="GO:0000403">
    <property type="term" value="F:Y-form DNA binding"/>
    <property type="evidence" value="ECO:0007669"/>
    <property type="project" value="TreeGrafter"/>
</dbReference>
<feature type="region of interest" description="Disordered" evidence="1">
    <location>
        <begin position="101"/>
        <end position="132"/>
    </location>
</feature>
<dbReference type="GO" id="GO:0000402">
    <property type="term" value="F:crossed form four-way junction DNA binding"/>
    <property type="evidence" value="ECO:0007669"/>
    <property type="project" value="TreeGrafter"/>
</dbReference>
<evidence type="ECO:0000259" key="2">
    <source>
        <dbReference type="Pfam" id="PF09159"/>
    </source>
</evidence>